<keyword evidence="2" id="KW-1185">Reference proteome</keyword>
<dbReference type="RefSeq" id="WP_308350920.1">
    <property type="nucleotide sequence ID" value="NZ_CP129971.1"/>
</dbReference>
<accession>A0AA51NCE0</accession>
<evidence type="ECO:0000313" key="1">
    <source>
        <dbReference type="EMBL" id="WMN12694.1"/>
    </source>
</evidence>
<dbReference type="EMBL" id="CP129971">
    <property type="protein sequence ID" value="WMN12694.1"/>
    <property type="molecule type" value="Genomic_DNA"/>
</dbReference>
<evidence type="ECO:0000313" key="2">
    <source>
        <dbReference type="Proteomes" id="UP001230496"/>
    </source>
</evidence>
<reference evidence="1 2" key="1">
    <citation type="submission" date="2023-08" db="EMBL/GenBank/DDBJ databases">
        <title>Comparative genomics and taxonomic characterization of three novel marine species of genus Marivirga.</title>
        <authorList>
            <person name="Muhammad N."/>
            <person name="Kim S.-G."/>
        </authorList>
    </citation>
    <scope>NUCLEOTIDE SEQUENCE [LARGE SCALE GENOMIC DNA]</scope>
    <source>
        <strain evidence="1 2">BDSF4-3</strain>
    </source>
</reference>
<dbReference type="KEGG" id="msaa:QYS49_34325"/>
<name>A0AA51NCE0_9BACT</name>
<gene>
    <name evidence="1" type="ORF">QYS49_34325</name>
</gene>
<sequence>MRFFTILILILSTFFRVYCNDENRSVRRLESIPYKLSFKKSGSENLILIPNREIRSVSFNSFQQFRSFDDIEESIEVNSLDDNMFIDDLSFNESMNVDSVQYHIEQAHKLAKEVEQEGRFIDYLSLGQAFQLPVGVRKTISELEYTVIFHKVILDEGSAFIDAYLTIKLPSEKMLSFMGRGIEFSNDGGITGVGRVELLGNNNIAFSENSEEQKILLTLIGGSPTNPGNTYAEFDCYGFRDLSLDARITFSKDFLLKENEDGSISNDRLTSRFATKVTDWNNLIADITLPKFQVNGLKDWSFRVTNAVIDFSDTQNAGNVIFPTDYESPYFQEGNRTLWRGFYLREIEVTLPEEFNKKNQSARTSFFAGNLIIDETGMTGTVGVRKLIDLNEGDADSWKLSVESLSGSFIQNKFVGGDIAGQIEVPSLETEEPLLYAGSFSSNGDYSLIAELQSTAKFNVFKADLNLEPNSLIELKVLNGKFKPRAVLHGNMDVKPTTSSGKKGAEVNGLIFQSLVLQTEAPYFDAEYFGFKPELDGNKAGGFPIGIEEIALRIEGERVGIYAGIIVNLVRANDSGFGAGAGVTVWAKQIRTNNRVRYEYDKLDLSKISVDVSRSGFSFYGELIFYEGDNTYGNGFKGYLNATFADIGVEATGLFGNVDGYRYWYVDAMMTLPKGIPVIAPFAVNGIGGGAFYQMRQQGLNENIGSEIGRSASGIVYIPDDTYHLGIKASVQYSLMEAETAANGEAEFSIAFNSNGGVNQVAFNGSLNMMTASFSTDIGQISELASKVSNQEAILSVPGSSLRGNVNILFDSKNKTFHGVVDVFVNTPGGIVKGINAGGLAGRATLHFEPNYWYIHIGKPDHPIGLEFLNLAQTESYFMIGHDIPGIPSPPQLVLDILTAEQRADNERIRSNSRGLSQFSSGKGFAFGSSFTIETGDRNFLMFYGRFAATAGFDINMQRLNASCYGRSGLVGINGWYAEGQAYFGMLATIGMKVNLRFIKKNVEIFHGELAALMQVKGPNPFWMQGDAAGRFSVLNGLVEGNFDFTVTIGEECELEQLDGGNPLQDVSVIAQLTPDSGSSEVDVFTSPQAVFNIPVEKEFTLTDQNENILKYIVELEYFELKQGGKELDSELEFNADHDVLVLRPIDILPDEKDLKLNIKIRFKEYKDGEWKYVEENGSAMTEQLSISFKSGQQPDYIPEHMVEYTYPIKGMVNFYQNETNTGYIKLNQGGLTRPFETEGKWNLKVSFTDNGGKTHRNSFSYNSSSKQVVFDMPTVPNNEILNFQLLRVPKTENASIDSNVKSNKTSVDQANTGKGINFEVETQSAEGTIEALSEEEIYGFFIRSSEFNTLEEKFNSPDYYVYPRSGVSKFVRPYVYYLYFDFVNGKEMFQDEEIYGQDSYIEFNFVPEGNVWFEQDVEPLFYDHTNQFQPITDAFFYNHYTHSNSISQTSEFSQNVFSEYSDFGIRFNIPDVMESDYRYFKSLVADNYTNSSRPQWVKDVLNSHFPVIRTGNHKTKVKYRLPNGQYGKSQFVFQFLRK</sequence>
<proteinExistence type="predicted"/>
<dbReference type="Proteomes" id="UP001230496">
    <property type="component" value="Chromosome"/>
</dbReference>
<protein>
    <submittedName>
        <fullName evidence="1">Uncharacterized protein</fullName>
    </submittedName>
</protein>
<organism evidence="1 2">
    <name type="scientific">Marivirga salinarum</name>
    <dbReference type="NCBI Taxonomy" id="3059078"/>
    <lineage>
        <taxon>Bacteria</taxon>
        <taxon>Pseudomonadati</taxon>
        <taxon>Bacteroidota</taxon>
        <taxon>Cytophagia</taxon>
        <taxon>Cytophagales</taxon>
        <taxon>Marivirgaceae</taxon>
        <taxon>Marivirga</taxon>
    </lineage>
</organism>